<dbReference type="GO" id="GO:0016020">
    <property type="term" value="C:membrane"/>
    <property type="evidence" value="ECO:0007669"/>
    <property type="project" value="UniProtKB-SubCell"/>
</dbReference>
<proteinExistence type="predicted"/>
<evidence type="ECO:0000256" key="3">
    <source>
        <dbReference type="ARBA" id="ARBA00022989"/>
    </source>
</evidence>
<gene>
    <name evidence="8" type="ORF">PICMEDRAFT_29010</name>
</gene>
<keyword evidence="4 5" id="KW-0472">Membrane</keyword>
<feature type="transmembrane region" description="Helical" evidence="6">
    <location>
        <begin position="193"/>
        <end position="212"/>
    </location>
</feature>
<dbReference type="STRING" id="763406.A0A1E3NRZ1"/>
<dbReference type="RefSeq" id="XP_019019973.1">
    <property type="nucleotide sequence ID" value="XM_019162569.1"/>
</dbReference>
<evidence type="ECO:0000313" key="8">
    <source>
        <dbReference type="EMBL" id="ODQ48860.1"/>
    </source>
</evidence>
<dbReference type="GO" id="GO:0055088">
    <property type="term" value="P:lipid homeostasis"/>
    <property type="evidence" value="ECO:0007669"/>
    <property type="project" value="TreeGrafter"/>
</dbReference>
<dbReference type="Pfam" id="PF03798">
    <property type="entry name" value="TRAM_LAG1_CLN8"/>
    <property type="match status" value="1"/>
</dbReference>
<sequence>MKLYIDSDPFLFLRPFPANPSNQLVEHWHEVAFFTAAFHGIMLAAPWINSRVFGKFYDDLAKKEEKTKLNFDIRIVSLVQAIVSVFLCIPMFLHPMFRENPVRGSYPFAALVNSFTVGYFIWDLLYCCVFHYDIFGPEFLFHAFGALTVFGVTYTPFCQPYLCSFLIYELSTPFVQLHWLFTRSPKGMWSDKLITINGLFLISAFFFVRLIWGVYATIQSFFLCWPERSYYPFWLLPMIYILNSGFQFLNFMWFGKMIKLATKMLGGKTKAAEKEE</sequence>
<evidence type="ECO:0000256" key="6">
    <source>
        <dbReference type="SAM" id="Phobius"/>
    </source>
</evidence>
<keyword evidence="9" id="KW-1185">Reference proteome</keyword>
<dbReference type="InterPro" id="IPR006634">
    <property type="entry name" value="TLC-dom"/>
</dbReference>
<accession>A0A1E3NRZ1</accession>
<organism evidence="8 9">
    <name type="scientific">Pichia membranifaciens NRRL Y-2026</name>
    <dbReference type="NCBI Taxonomy" id="763406"/>
    <lineage>
        <taxon>Eukaryota</taxon>
        <taxon>Fungi</taxon>
        <taxon>Dikarya</taxon>
        <taxon>Ascomycota</taxon>
        <taxon>Saccharomycotina</taxon>
        <taxon>Pichiomycetes</taxon>
        <taxon>Pichiales</taxon>
        <taxon>Pichiaceae</taxon>
        <taxon>Pichia</taxon>
    </lineage>
</organism>
<dbReference type="AlphaFoldDB" id="A0A1E3NRZ1"/>
<comment type="subcellular location">
    <subcellularLocation>
        <location evidence="1">Membrane</location>
        <topology evidence="1">Multi-pass membrane protein</topology>
    </subcellularLocation>
</comment>
<dbReference type="SMART" id="SM00724">
    <property type="entry name" value="TLC"/>
    <property type="match status" value="1"/>
</dbReference>
<dbReference type="InterPro" id="IPR050846">
    <property type="entry name" value="TLCD"/>
</dbReference>
<feature type="transmembrane region" description="Helical" evidence="6">
    <location>
        <begin position="31"/>
        <end position="50"/>
    </location>
</feature>
<keyword evidence="3 6" id="KW-1133">Transmembrane helix</keyword>
<dbReference type="EMBL" id="KV454001">
    <property type="protein sequence ID" value="ODQ48860.1"/>
    <property type="molecule type" value="Genomic_DNA"/>
</dbReference>
<dbReference type="PANTHER" id="PTHR13439">
    <property type="entry name" value="CT120 PROTEIN"/>
    <property type="match status" value="1"/>
</dbReference>
<dbReference type="GO" id="GO:0005783">
    <property type="term" value="C:endoplasmic reticulum"/>
    <property type="evidence" value="ECO:0007669"/>
    <property type="project" value="TreeGrafter"/>
</dbReference>
<feature type="transmembrane region" description="Helical" evidence="6">
    <location>
        <begin position="232"/>
        <end position="254"/>
    </location>
</feature>
<feature type="domain" description="TLC" evidence="7">
    <location>
        <begin position="66"/>
        <end position="266"/>
    </location>
</feature>
<protein>
    <recommendedName>
        <fullName evidence="7">TLC domain-containing protein</fullName>
    </recommendedName>
</protein>
<name>A0A1E3NRZ1_9ASCO</name>
<reference evidence="8 9" key="1">
    <citation type="journal article" date="2016" name="Proc. Natl. Acad. Sci. U.S.A.">
        <title>Comparative genomics of biotechnologically important yeasts.</title>
        <authorList>
            <person name="Riley R."/>
            <person name="Haridas S."/>
            <person name="Wolfe K.H."/>
            <person name="Lopes M.R."/>
            <person name="Hittinger C.T."/>
            <person name="Goeker M."/>
            <person name="Salamov A.A."/>
            <person name="Wisecaver J.H."/>
            <person name="Long T.M."/>
            <person name="Calvey C.H."/>
            <person name="Aerts A.L."/>
            <person name="Barry K.W."/>
            <person name="Choi C."/>
            <person name="Clum A."/>
            <person name="Coughlan A.Y."/>
            <person name="Deshpande S."/>
            <person name="Douglass A.P."/>
            <person name="Hanson S.J."/>
            <person name="Klenk H.-P."/>
            <person name="LaButti K.M."/>
            <person name="Lapidus A."/>
            <person name="Lindquist E.A."/>
            <person name="Lipzen A.M."/>
            <person name="Meier-Kolthoff J.P."/>
            <person name="Ohm R.A."/>
            <person name="Otillar R.P."/>
            <person name="Pangilinan J.L."/>
            <person name="Peng Y."/>
            <person name="Rokas A."/>
            <person name="Rosa C.A."/>
            <person name="Scheuner C."/>
            <person name="Sibirny A.A."/>
            <person name="Slot J.C."/>
            <person name="Stielow J.B."/>
            <person name="Sun H."/>
            <person name="Kurtzman C.P."/>
            <person name="Blackwell M."/>
            <person name="Grigoriev I.V."/>
            <person name="Jeffries T.W."/>
        </authorList>
    </citation>
    <scope>NUCLEOTIDE SEQUENCE [LARGE SCALE GENOMIC DNA]</scope>
    <source>
        <strain evidence="8 9">NRRL Y-2026</strain>
    </source>
</reference>
<keyword evidence="2 5" id="KW-0812">Transmembrane</keyword>
<evidence type="ECO:0000256" key="5">
    <source>
        <dbReference type="PROSITE-ProRule" id="PRU00205"/>
    </source>
</evidence>
<evidence type="ECO:0000256" key="2">
    <source>
        <dbReference type="ARBA" id="ARBA00022692"/>
    </source>
</evidence>
<evidence type="ECO:0000256" key="4">
    <source>
        <dbReference type="ARBA" id="ARBA00023136"/>
    </source>
</evidence>
<dbReference type="PROSITE" id="PS50922">
    <property type="entry name" value="TLC"/>
    <property type="match status" value="1"/>
</dbReference>
<evidence type="ECO:0000313" key="9">
    <source>
        <dbReference type="Proteomes" id="UP000094455"/>
    </source>
</evidence>
<evidence type="ECO:0000256" key="1">
    <source>
        <dbReference type="ARBA" id="ARBA00004141"/>
    </source>
</evidence>
<feature type="transmembrane region" description="Helical" evidence="6">
    <location>
        <begin position="105"/>
        <end position="127"/>
    </location>
</feature>
<evidence type="ECO:0000259" key="7">
    <source>
        <dbReference type="PROSITE" id="PS50922"/>
    </source>
</evidence>
<dbReference type="Proteomes" id="UP000094455">
    <property type="component" value="Unassembled WGS sequence"/>
</dbReference>
<feature type="transmembrane region" description="Helical" evidence="6">
    <location>
        <begin position="71"/>
        <end position="93"/>
    </location>
</feature>
<dbReference type="OrthoDB" id="10266980at2759"/>
<dbReference type="PANTHER" id="PTHR13439:SF0">
    <property type="entry name" value="TOPOISOMERASE I DAMAGE AFFECTED PROTEIN 4"/>
    <property type="match status" value="1"/>
</dbReference>
<dbReference type="GeneID" id="30179256"/>